<feature type="transmembrane region" description="Helical" evidence="1">
    <location>
        <begin position="6"/>
        <end position="26"/>
    </location>
</feature>
<name>A0A2N5NKJ3_MEDGN</name>
<feature type="transmembrane region" description="Helical" evidence="1">
    <location>
        <begin position="101"/>
        <end position="119"/>
    </location>
</feature>
<keyword evidence="1" id="KW-0472">Membrane</keyword>
<keyword evidence="1" id="KW-1133">Transmembrane helix</keyword>
<evidence type="ECO:0000313" key="3">
    <source>
        <dbReference type="Proteomes" id="UP000234849"/>
    </source>
</evidence>
<comment type="caution">
    <text evidence="2">The sequence shown here is derived from an EMBL/GenBank/DDBJ whole genome shotgun (WGS) entry which is preliminary data.</text>
</comment>
<proteinExistence type="predicted"/>
<dbReference type="Proteomes" id="UP000234849">
    <property type="component" value="Unassembled WGS sequence"/>
</dbReference>
<evidence type="ECO:0000313" key="2">
    <source>
        <dbReference type="EMBL" id="PLT56854.1"/>
    </source>
</evidence>
<protein>
    <submittedName>
        <fullName evidence="2">Uncharacterized protein</fullName>
    </submittedName>
</protein>
<accession>A0A2N5NKJ3</accession>
<dbReference type="AlphaFoldDB" id="A0A2N5NKJ3"/>
<reference evidence="2 3" key="1">
    <citation type="journal article" date="2017" name="Genome Med.">
        <title>A novel Ruminococcus gnavus clade enriched in inflammatory bowel disease patients.</title>
        <authorList>
            <person name="Hall A.B."/>
            <person name="Yassour M."/>
            <person name="Sauk J."/>
            <person name="Garner A."/>
            <person name="Jiang X."/>
            <person name="Arthur T."/>
            <person name="Lagoudas G.K."/>
            <person name="Vatanen T."/>
            <person name="Fornelos N."/>
            <person name="Wilson R."/>
            <person name="Bertha M."/>
            <person name="Cohen M."/>
            <person name="Garber J."/>
            <person name="Khalili H."/>
            <person name="Gevers D."/>
            <person name="Ananthakrishnan A.N."/>
            <person name="Kugathasan S."/>
            <person name="Lander E.S."/>
            <person name="Blainey P."/>
            <person name="Vlamakis H."/>
            <person name="Xavier R.J."/>
            <person name="Huttenhower C."/>
        </authorList>
    </citation>
    <scope>NUCLEOTIDE SEQUENCE [LARGE SCALE GENOMIC DNA]</scope>
    <source>
        <strain evidence="2 3">RJX1118</strain>
    </source>
</reference>
<sequence length="258" mass="29465">MWKEAVAETGIIFYLMLGVGIVGILAKGMNYVTLHKLVNAAGSMSKSTHKLMKLVRAKYEHACMVHDRVENVNAFVEKYIYEYRGFFLKIHTWRQIQIQSIWFAGILAAIGAVGHFMAHGFCEQVYQYGALGAAEMVALFVISQLSDESYKIEAAENYMVDYLENVCAHRYKRMRKNEKNLEVIRTEAGESQKLSGAQKASQRAAAVVKKQDEELAINIEEEPKKFKKELEKTMEKEDLEEPALKEEAIRQILEEFLA</sequence>
<dbReference type="RefSeq" id="WP_101879252.1">
    <property type="nucleotide sequence ID" value="NZ_CACRUK010000019.1"/>
</dbReference>
<dbReference type="EMBL" id="NIHM01000004">
    <property type="protein sequence ID" value="PLT56854.1"/>
    <property type="molecule type" value="Genomic_DNA"/>
</dbReference>
<organism evidence="2 3">
    <name type="scientific">Mediterraneibacter gnavus</name>
    <name type="common">Ruminococcus gnavus</name>
    <dbReference type="NCBI Taxonomy" id="33038"/>
    <lineage>
        <taxon>Bacteria</taxon>
        <taxon>Bacillati</taxon>
        <taxon>Bacillota</taxon>
        <taxon>Clostridia</taxon>
        <taxon>Lachnospirales</taxon>
        <taxon>Lachnospiraceae</taxon>
        <taxon>Mediterraneibacter</taxon>
    </lineage>
</organism>
<keyword evidence="1" id="KW-0812">Transmembrane</keyword>
<gene>
    <name evidence="2" type="ORF">CDL18_04105</name>
</gene>
<evidence type="ECO:0000256" key="1">
    <source>
        <dbReference type="SAM" id="Phobius"/>
    </source>
</evidence>